<keyword evidence="7 17" id="KW-0812">Transmembrane</keyword>
<keyword evidence="13 17" id="KW-1133">Transmembrane helix</keyword>
<dbReference type="GO" id="GO:0061630">
    <property type="term" value="F:ubiquitin protein ligase activity"/>
    <property type="evidence" value="ECO:0007669"/>
    <property type="project" value="UniProtKB-EC"/>
</dbReference>
<evidence type="ECO:0000256" key="14">
    <source>
        <dbReference type="ARBA" id="ARBA00023136"/>
    </source>
</evidence>
<dbReference type="OMA" id="SDNLCII"/>
<evidence type="ECO:0000256" key="17">
    <source>
        <dbReference type="SAM" id="Phobius"/>
    </source>
</evidence>
<dbReference type="GeneID" id="30991778"/>
<evidence type="ECO:0000256" key="10">
    <source>
        <dbReference type="ARBA" id="ARBA00022786"/>
    </source>
</evidence>
<dbReference type="PANTHER" id="PTHR22763:SF184">
    <property type="entry name" value="E3 UBIQUITIN-PROTEIN LIGASE SYNOVIOLIN"/>
    <property type="match status" value="1"/>
</dbReference>
<evidence type="ECO:0000313" key="20">
    <source>
        <dbReference type="EMBL" id="ODV72825.1"/>
    </source>
</evidence>
<feature type="compositionally biased region" description="Basic and acidic residues" evidence="16">
    <location>
        <begin position="383"/>
        <end position="399"/>
    </location>
</feature>
<feature type="transmembrane region" description="Helical" evidence="17">
    <location>
        <begin position="12"/>
        <end position="29"/>
    </location>
</feature>
<feature type="transmembrane region" description="Helical" evidence="17">
    <location>
        <begin position="49"/>
        <end position="66"/>
    </location>
</feature>
<comment type="catalytic activity">
    <reaction evidence="1">
        <text>S-ubiquitinyl-[E2 ubiquitin-conjugating enzyme]-L-cysteine + [acceptor protein]-L-lysine = [E2 ubiquitin-conjugating enzyme]-L-cysteine + N(6)-ubiquitinyl-[acceptor protein]-L-lysine.</text>
        <dbReference type="EC" id="2.3.2.27"/>
    </reaction>
</comment>
<evidence type="ECO:0000259" key="18">
    <source>
        <dbReference type="PROSITE" id="PS50089"/>
    </source>
</evidence>
<keyword evidence="11" id="KW-0256">Endoplasmic reticulum</keyword>
<evidence type="ECO:0000256" key="4">
    <source>
        <dbReference type="ARBA" id="ARBA00010089"/>
    </source>
</evidence>
<evidence type="ECO:0000256" key="6">
    <source>
        <dbReference type="ARBA" id="ARBA00022679"/>
    </source>
</evidence>
<feature type="transmembrane region" description="Helical" evidence="17">
    <location>
        <begin position="144"/>
        <end position="164"/>
    </location>
</feature>
<dbReference type="Pfam" id="PF13639">
    <property type="entry name" value="zf-RING_2"/>
    <property type="match status" value="1"/>
</dbReference>
<dbReference type="PANTHER" id="PTHR22763">
    <property type="entry name" value="RING ZINC FINGER PROTEIN"/>
    <property type="match status" value="1"/>
</dbReference>
<organism evidence="19 21">
    <name type="scientific">Cyberlindnera jadinii (strain ATCC 18201 / CBS 1600 / BCRC 20928 / JCM 3617 / NBRC 0987 / NRRL Y-1542)</name>
    <name type="common">Torula yeast</name>
    <name type="synonym">Candida utilis</name>
    <dbReference type="NCBI Taxonomy" id="983966"/>
    <lineage>
        <taxon>Eukaryota</taxon>
        <taxon>Fungi</taxon>
        <taxon>Dikarya</taxon>
        <taxon>Ascomycota</taxon>
        <taxon>Saccharomycotina</taxon>
        <taxon>Saccharomycetes</taxon>
        <taxon>Phaffomycetales</taxon>
        <taxon>Phaffomycetaceae</taxon>
        <taxon>Cyberlindnera</taxon>
    </lineage>
</organism>
<keyword evidence="10" id="KW-0833">Ubl conjugation pathway</keyword>
<dbReference type="InterPro" id="IPR013083">
    <property type="entry name" value="Znf_RING/FYVE/PHD"/>
</dbReference>
<dbReference type="InterPro" id="IPR057992">
    <property type="entry name" value="TPR_SYVN1_N"/>
</dbReference>
<accession>A0A1E4S048</accession>
<feature type="transmembrane region" description="Helical" evidence="17">
    <location>
        <begin position="176"/>
        <end position="203"/>
    </location>
</feature>
<dbReference type="GO" id="GO:0008270">
    <property type="term" value="F:zinc ion binding"/>
    <property type="evidence" value="ECO:0007669"/>
    <property type="project" value="UniProtKB-KW"/>
</dbReference>
<dbReference type="InterPro" id="IPR050731">
    <property type="entry name" value="HRD1_E3_ubiq-ligases"/>
</dbReference>
<evidence type="ECO:0000313" key="22">
    <source>
        <dbReference type="Proteomes" id="UP000094389"/>
    </source>
</evidence>
<evidence type="ECO:0000256" key="7">
    <source>
        <dbReference type="ARBA" id="ARBA00022692"/>
    </source>
</evidence>
<dbReference type="EMBL" id="KV453933">
    <property type="protein sequence ID" value="ODV72825.1"/>
    <property type="molecule type" value="Genomic_DNA"/>
</dbReference>
<evidence type="ECO:0000256" key="3">
    <source>
        <dbReference type="ARBA" id="ARBA00004906"/>
    </source>
</evidence>
<dbReference type="PROSITE" id="PS50089">
    <property type="entry name" value="ZF_RING_2"/>
    <property type="match status" value="1"/>
</dbReference>
<gene>
    <name evidence="19" type="primary">sip3</name>
    <name evidence="19" type="ORF">BN1211_2433</name>
    <name evidence="20" type="ORF">CYBJADRAFT_190796</name>
</gene>
<dbReference type="InterPro" id="IPR058051">
    <property type="entry name" value="Znf_RING_synoviolin"/>
</dbReference>
<feature type="transmembrane region" description="Helical" evidence="17">
    <location>
        <begin position="223"/>
        <end position="248"/>
    </location>
</feature>
<sequence>MVNLTHKQQFIAYFLASNVLVIFAVWPVLESSPNIFSAAVQLSEGIPLVLLANWAVAMAIVIGKLLQQLMFGELRLLEIEHIYERSKFEVINSLIALTMFNTYWLLIPGILTLVLLFVKVFHWLLNDRFEMIFQRATTPRDILMTRNTISLLILLYADFTMVYSCAEYTFGNTPDVYFAFGFEFTLLFIKLLSLTMNICLNTWEVHYLNTHPDEEVMESKELYLKIVKLVETICSLAIYHFLVFTFIGPNRIPIYLAKDTIFTAISLVKQVKEMMIHLKTAKELDSKLLDATEDELNEDNNLCIICRDDMTTVGVTKGERLYPKKLPCNHIIHLGCLKGWLEISQVCPLCRGPVFVDPPVTADNQQQQQQEPVPQPGQQQEQQAHHEPERPQPEQRETPPMETGVPGPPNINILDRLPHGGHFFHGQTETPTPTQTQSHGLPIVHNEANTVEIPINGLNPPGWTLFNVRPETYGYRVLLNPTQEVQMKKILEIPRDVFEQIDVGEGSSTLRQRSRGKQAESDETSDYLD</sequence>
<dbReference type="CDD" id="cd16479">
    <property type="entry name" value="RING-H2_synoviolin"/>
    <property type="match status" value="1"/>
</dbReference>
<dbReference type="GO" id="GO:0036503">
    <property type="term" value="P:ERAD pathway"/>
    <property type="evidence" value="ECO:0007669"/>
    <property type="project" value="TreeGrafter"/>
</dbReference>
<dbReference type="EC" id="2.3.2.27" evidence="5"/>
<dbReference type="Proteomes" id="UP000094389">
    <property type="component" value="Unassembled WGS sequence"/>
</dbReference>
<evidence type="ECO:0000256" key="8">
    <source>
        <dbReference type="ARBA" id="ARBA00022723"/>
    </source>
</evidence>
<feature type="region of interest" description="Disordered" evidence="16">
    <location>
        <begin position="504"/>
        <end position="529"/>
    </location>
</feature>
<evidence type="ECO:0000256" key="13">
    <source>
        <dbReference type="ARBA" id="ARBA00022989"/>
    </source>
</evidence>
<keyword evidence="9 15" id="KW-0863">Zinc-finger</keyword>
<evidence type="ECO:0000256" key="2">
    <source>
        <dbReference type="ARBA" id="ARBA00004477"/>
    </source>
</evidence>
<feature type="region of interest" description="Disordered" evidence="16">
    <location>
        <begin position="360"/>
        <end position="438"/>
    </location>
</feature>
<reference evidence="21" key="2">
    <citation type="journal article" date="2015" name="J. Biotechnol.">
        <title>The structure of the Cyberlindnera jadinii genome and its relation to Candida utilis analyzed by the occurrence of single nucleotide polymorphisms.</title>
        <authorList>
            <person name="Rupp O."/>
            <person name="Brinkrolf K."/>
            <person name="Buerth C."/>
            <person name="Kunigo M."/>
            <person name="Schneider J."/>
            <person name="Jaenicke S."/>
            <person name="Goesmann A."/>
            <person name="Puehler A."/>
            <person name="Jaeger K.-E."/>
            <person name="Ernst J.F."/>
        </authorList>
    </citation>
    <scope>NUCLEOTIDE SEQUENCE [LARGE SCALE GENOMIC DNA]</scope>
    <source>
        <strain evidence="21">ATCC 18201 / CBS 1600 / BCRC 20928 / JCM 3617 / NBRC 0987 / NRRL Y-1542</strain>
    </source>
</reference>
<keyword evidence="12" id="KW-0862">Zinc</keyword>
<evidence type="ECO:0000313" key="21">
    <source>
        <dbReference type="Proteomes" id="UP000038830"/>
    </source>
</evidence>
<evidence type="ECO:0000256" key="16">
    <source>
        <dbReference type="SAM" id="MobiDB-lite"/>
    </source>
</evidence>
<proteinExistence type="inferred from homology"/>
<reference evidence="19" key="1">
    <citation type="submission" date="2014-12" db="EMBL/GenBank/DDBJ databases">
        <authorList>
            <person name="Jaenicke S."/>
        </authorList>
    </citation>
    <scope>NUCLEOTIDE SEQUENCE [LARGE SCALE GENOMIC DNA]</scope>
    <source>
        <strain evidence="19">CBS1600</strain>
    </source>
</reference>
<feature type="domain" description="RING-type" evidence="18">
    <location>
        <begin position="303"/>
        <end position="351"/>
    </location>
</feature>
<evidence type="ECO:0000313" key="19">
    <source>
        <dbReference type="EMBL" id="CEP22157.1"/>
    </source>
</evidence>
<dbReference type="AlphaFoldDB" id="A0A0H5C3B2"/>
<dbReference type="STRING" id="983966.A0A0H5C3B2"/>
<dbReference type="Proteomes" id="UP000038830">
    <property type="component" value="Unassembled WGS sequence"/>
</dbReference>
<dbReference type="GO" id="GO:0005789">
    <property type="term" value="C:endoplasmic reticulum membrane"/>
    <property type="evidence" value="ECO:0007669"/>
    <property type="project" value="UniProtKB-SubCell"/>
</dbReference>
<keyword evidence="8" id="KW-0479">Metal-binding</keyword>
<dbReference type="RefSeq" id="XP_020069864.1">
    <property type="nucleotide sequence ID" value="XM_020217382.1"/>
</dbReference>
<evidence type="ECO:0000256" key="11">
    <source>
        <dbReference type="ARBA" id="ARBA00022824"/>
    </source>
</evidence>
<feature type="transmembrane region" description="Helical" evidence="17">
    <location>
        <begin position="103"/>
        <end position="124"/>
    </location>
</feature>
<reference evidence="20 22" key="3">
    <citation type="journal article" date="2016" name="Proc. Natl. Acad. Sci. U.S.A.">
        <title>Comparative genomics of biotechnologically important yeasts.</title>
        <authorList>
            <person name="Riley R."/>
            <person name="Haridas S."/>
            <person name="Wolfe K.H."/>
            <person name="Lopes M.R."/>
            <person name="Hittinger C.T."/>
            <person name="Goeker M."/>
            <person name="Salamov A.A."/>
            <person name="Wisecaver J.H."/>
            <person name="Long T.M."/>
            <person name="Calvey C.H."/>
            <person name="Aerts A.L."/>
            <person name="Barry K.W."/>
            <person name="Choi C."/>
            <person name="Clum A."/>
            <person name="Coughlan A.Y."/>
            <person name="Deshpande S."/>
            <person name="Douglass A.P."/>
            <person name="Hanson S.J."/>
            <person name="Klenk H.-P."/>
            <person name="LaButti K.M."/>
            <person name="Lapidus A."/>
            <person name="Lindquist E.A."/>
            <person name="Lipzen A.M."/>
            <person name="Meier-Kolthoff J.P."/>
            <person name="Ohm R.A."/>
            <person name="Otillar R.P."/>
            <person name="Pangilinan J.L."/>
            <person name="Peng Y."/>
            <person name="Rokas A."/>
            <person name="Rosa C.A."/>
            <person name="Scheuner C."/>
            <person name="Sibirny A.A."/>
            <person name="Slot J.C."/>
            <person name="Stielow J.B."/>
            <person name="Sun H."/>
            <person name="Kurtzman C.P."/>
            <person name="Blackwell M."/>
            <person name="Grigoriev I.V."/>
            <person name="Jeffries T.W."/>
        </authorList>
    </citation>
    <scope>NUCLEOTIDE SEQUENCE [LARGE SCALE GENOMIC DNA]</scope>
    <source>
        <strain evidence="22">ATCC 18201 / CBS 1600 / BCRC 20928 / JCM 3617 / NBRC 0987 / NRRL Y-1542</strain>
        <strain evidence="20">NRRL Y-1542</strain>
    </source>
</reference>
<keyword evidence="6" id="KW-0808">Transferase</keyword>
<dbReference type="SMART" id="SM00744">
    <property type="entry name" value="RINGv"/>
    <property type="match status" value="1"/>
</dbReference>
<evidence type="ECO:0000256" key="5">
    <source>
        <dbReference type="ARBA" id="ARBA00012483"/>
    </source>
</evidence>
<keyword evidence="22" id="KW-1185">Reference proteome</keyword>
<dbReference type="InterPro" id="IPR001841">
    <property type="entry name" value="Znf_RING"/>
</dbReference>
<dbReference type="OrthoDB" id="7759664at2759"/>
<comment type="similarity">
    <text evidence="4">Belongs to the HRD1 family.</text>
</comment>
<accession>A0A0H5C3B2</accession>
<dbReference type="GO" id="GO:0043161">
    <property type="term" value="P:proteasome-mediated ubiquitin-dependent protein catabolic process"/>
    <property type="evidence" value="ECO:0007669"/>
    <property type="project" value="TreeGrafter"/>
</dbReference>
<evidence type="ECO:0000256" key="9">
    <source>
        <dbReference type="ARBA" id="ARBA00022771"/>
    </source>
</evidence>
<protein>
    <recommendedName>
        <fullName evidence="5">RING-type E3 ubiquitin transferase</fullName>
        <ecNumber evidence="5">2.3.2.27</ecNumber>
    </recommendedName>
</protein>
<dbReference type="Gene3D" id="3.30.40.10">
    <property type="entry name" value="Zinc/RING finger domain, C3HC4 (zinc finger)"/>
    <property type="match status" value="1"/>
</dbReference>
<dbReference type="SUPFAM" id="SSF57850">
    <property type="entry name" value="RING/U-box"/>
    <property type="match status" value="1"/>
</dbReference>
<comment type="subcellular location">
    <subcellularLocation>
        <location evidence="2">Endoplasmic reticulum membrane</location>
        <topology evidence="2">Multi-pass membrane protein</topology>
    </subcellularLocation>
</comment>
<dbReference type="Pfam" id="PF25563">
    <property type="entry name" value="TPR_SYVN1_N"/>
    <property type="match status" value="1"/>
</dbReference>
<dbReference type="InterPro" id="IPR011016">
    <property type="entry name" value="Znf_RING-CH"/>
</dbReference>
<evidence type="ECO:0000256" key="1">
    <source>
        <dbReference type="ARBA" id="ARBA00000900"/>
    </source>
</evidence>
<comment type="pathway">
    <text evidence="3">Protein modification; protein ubiquitination.</text>
</comment>
<evidence type="ECO:0000256" key="15">
    <source>
        <dbReference type="PROSITE-ProRule" id="PRU00175"/>
    </source>
</evidence>
<keyword evidence="14 17" id="KW-0472">Membrane</keyword>
<feature type="compositionally biased region" description="Low complexity" evidence="16">
    <location>
        <begin position="365"/>
        <end position="382"/>
    </location>
</feature>
<name>A0A0H5C3B2_CYBJN</name>
<dbReference type="SMART" id="SM00184">
    <property type="entry name" value="RING"/>
    <property type="match status" value="1"/>
</dbReference>
<feature type="compositionally biased region" description="Low complexity" evidence="16">
    <location>
        <begin position="427"/>
        <end position="437"/>
    </location>
</feature>
<evidence type="ECO:0000256" key="12">
    <source>
        <dbReference type="ARBA" id="ARBA00022833"/>
    </source>
</evidence>
<dbReference type="EMBL" id="CDQK01000003">
    <property type="protein sequence ID" value="CEP22157.1"/>
    <property type="molecule type" value="Genomic_DNA"/>
</dbReference>